<name>A0ABN9V5D9_9DINO</name>
<gene>
    <name evidence="1" type="ORF">PCOR1329_LOCUS54183</name>
</gene>
<dbReference type="EMBL" id="CAUYUJ010016616">
    <property type="protein sequence ID" value="CAK0867185.1"/>
    <property type="molecule type" value="Genomic_DNA"/>
</dbReference>
<evidence type="ECO:0000313" key="1">
    <source>
        <dbReference type="EMBL" id="CAK0867185.1"/>
    </source>
</evidence>
<evidence type="ECO:0000313" key="2">
    <source>
        <dbReference type="Proteomes" id="UP001189429"/>
    </source>
</evidence>
<protein>
    <submittedName>
        <fullName evidence="1">Uncharacterized protein</fullName>
    </submittedName>
</protein>
<proteinExistence type="predicted"/>
<accession>A0ABN9V5D9</accession>
<comment type="caution">
    <text evidence="1">The sequence shown here is derived from an EMBL/GenBank/DDBJ whole genome shotgun (WGS) entry which is preliminary data.</text>
</comment>
<keyword evidence="2" id="KW-1185">Reference proteome</keyword>
<sequence>MAEKAQATILFYLMAKPAGGFRNLGLIPELARAGGGIRIPHARRWEAANKRAHDWARRGRSSERAAWLQALYCESARAEGYEYAVAYFDLVKSFEWVTHGKVWEAARRWDFNPIVMRVVPRTYSMARRIVPDSSYTDGKAWQRGIVAGSRAGTCLFFDDLAMTTHGVREFVRPFHLLLIAAVIHMFEERLDVAVSRGSEGKAVTLASSTELSTSLNASSRRLGVQVAKREKHPGVTTAAGRRRRVTGISKRALKFAARASRVAAVRPAGGAAHNIVRHAKVPALLYGSSVVGMADSKLNELRTSVAMAMQGNTKGRSTPLTLLSDNVDPSNLINSGPIQAWATAWQEAALDEQLANRVSMASRTWAMKLALCRSPWLTV</sequence>
<dbReference type="Proteomes" id="UP001189429">
    <property type="component" value="Unassembled WGS sequence"/>
</dbReference>
<organism evidence="1 2">
    <name type="scientific">Prorocentrum cordatum</name>
    <dbReference type="NCBI Taxonomy" id="2364126"/>
    <lineage>
        <taxon>Eukaryota</taxon>
        <taxon>Sar</taxon>
        <taxon>Alveolata</taxon>
        <taxon>Dinophyceae</taxon>
        <taxon>Prorocentrales</taxon>
        <taxon>Prorocentraceae</taxon>
        <taxon>Prorocentrum</taxon>
    </lineage>
</organism>
<reference evidence="1" key="1">
    <citation type="submission" date="2023-10" db="EMBL/GenBank/DDBJ databases">
        <authorList>
            <person name="Chen Y."/>
            <person name="Shah S."/>
            <person name="Dougan E. K."/>
            <person name="Thang M."/>
            <person name="Chan C."/>
        </authorList>
    </citation>
    <scope>NUCLEOTIDE SEQUENCE [LARGE SCALE GENOMIC DNA]</scope>
</reference>